<dbReference type="SUPFAM" id="SSF53383">
    <property type="entry name" value="PLP-dependent transferases"/>
    <property type="match status" value="1"/>
</dbReference>
<dbReference type="GO" id="GO:0016740">
    <property type="term" value="F:transferase activity"/>
    <property type="evidence" value="ECO:0007669"/>
    <property type="project" value="UniProtKB-KW"/>
</dbReference>
<proteinExistence type="inferred from homology"/>
<reference evidence="10 11" key="1">
    <citation type="journal article" date="2007" name="PLoS Genet.">
        <title>Patterns and implications of gene gain and loss in the evolution of Prochlorococcus.</title>
        <authorList>
            <person name="Kettler G.C."/>
            <person name="Martiny A.C."/>
            <person name="Huang K."/>
            <person name="Zucker J."/>
            <person name="Coleman M.L."/>
            <person name="Rodrigue S."/>
            <person name="Chen F."/>
            <person name="Lapidus A."/>
            <person name="Ferriera S."/>
            <person name="Johnson J."/>
            <person name="Steglich C."/>
            <person name="Church G.M."/>
            <person name="Richardson P."/>
            <person name="Chisholm S.W."/>
        </authorList>
    </citation>
    <scope>NUCLEOTIDE SEQUENCE [LARGE SCALE GENOMIC DNA]</scope>
    <source>
        <strain evidence="10 11">MIT 9515</strain>
    </source>
</reference>
<comment type="cofactor">
    <cofactor evidence="1 9">
        <name>pyridoxal 5'-phosphate</name>
        <dbReference type="ChEBI" id="CHEBI:597326"/>
    </cofactor>
</comment>
<dbReference type="GO" id="GO:0030170">
    <property type="term" value="F:pyridoxal phosphate binding"/>
    <property type="evidence" value="ECO:0007669"/>
    <property type="project" value="InterPro"/>
</dbReference>
<dbReference type="GO" id="GO:0004123">
    <property type="term" value="F:cystathionine gamma-lyase activity"/>
    <property type="evidence" value="ECO:0007669"/>
    <property type="project" value="TreeGrafter"/>
</dbReference>
<evidence type="ECO:0000256" key="9">
    <source>
        <dbReference type="RuleBase" id="RU362118"/>
    </source>
</evidence>
<comment type="catalytic activity">
    <reaction evidence="7">
        <text>L-methionine + H2O = methanethiol + 2-oxobutanoate + NH4(+)</text>
        <dbReference type="Rhea" id="RHEA:23800"/>
        <dbReference type="ChEBI" id="CHEBI:15377"/>
        <dbReference type="ChEBI" id="CHEBI:16007"/>
        <dbReference type="ChEBI" id="CHEBI:16763"/>
        <dbReference type="ChEBI" id="CHEBI:28938"/>
        <dbReference type="ChEBI" id="CHEBI:57844"/>
        <dbReference type="EC" id="4.4.1.11"/>
    </reaction>
    <physiologicalReaction direction="left-to-right" evidence="7">
        <dbReference type="Rhea" id="RHEA:23801"/>
    </physiologicalReaction>
</comment>
<dbReference type="GO" id="GO:0019346">
    <property type="term" value="P:transsulfuration"/>
    <property type="evidence" value="ECO:0007669"/>
    <property type="project" value="InterPro"/>
</dbReference>
<keyword evidence="10" id="KW-0808">Transferase</keyword>
<comment type="catalytic activity">
    <reaction evidence="6">
        <text>L-homocysteine + H2O = 2-oxobutanoate + hydrogen sulfide + NH4(+) + H(+)</text>
        <dbReference type="Rhea" id="RHEA:14501"/>
        <dbReference type="ChEBI" id="CHEBI:15377"/>
        <dbReference type="ChEBI" id="CHEBI:15378"/>
        <dbReference type="ChEBI" id="CHEBI:16763"/>
        <dbReference type="ChEBI" id="CHEBI:28938"/>
        <dbReference type="ChEBI" id="CHEBI:29919"/>
        <dbReference type="ChEBI" id="CHEBI:58199"/>
        <dbReference type="EC" id="4.4.1.2"/>
    </reaction>
    <physiologicalReaction direction="left-to-right" evidence="6">
        <dbReference type="Rhea" id="RHEA:14502"/>
    </physiologicalReaction>
</comment>
<evidence type="ECO:0000256" key="3">
    <source>
        <dbReference type="ARBA" id="ARBA00022898"/>
    </source>
</evidence>
<dbReference type="OrthoDB" id="9780685at2"/>
<dbReference type="KEGG" id="pmc:P9515_04701"/>
<dbReference type="Gene3D" id="3.90.1150.10">
    <property type="entry name" value="Aspartate Aminotransferase, domain 1"/>
    <property type="match status" value="1"/>
</dbReference>
<protein>
    <recommendedName>
        <fullName evidence="4">homocysteine desulfhydrase</fullName>
        <ecNumber evidence="4">4.4.1.2</ecNumber>
    </recommendedName>
    <alternativeName>
        <fullName evidence="5">Homocysteine desulfhydrase</fullName>
    </alternativeName>
</protein>
<dbReference type="InterPro" id="IPR015424">
    <property type="entry name" value="PyrdxlP-dep_Trfase"/>
</dbReference>
<dbReference type="Proteomes" id="UP000001589">
    <property type="component" value="Chromosome"/>
</dbReference>
<comment type="similarity">
    <text evidence="2 9">Belongs to the trans-sulfuration enzymes family.</text>
</comment>
<dbReference type="AlphaFoldDB" id="A2BV68"/>
<dbReference type="PANTHER" id="PTHR11808">
    <property type="entry name" value="TRANS-SULFURATION ENZYME FAMILY MEMBER"/>
    <property type="match status" value="1"/>
</dbReference>
<dbReference type="EC" id="4.4.1.2" evidence="4"/>
<dbReference type="GeneID" id="60201731"/>
<evidence type="ECO:0000256" key="8">
    <source>
        <dbReference type="PIRSR" id="PIRSR001434-2"/>
    </source>
</evidence>
<dbReference type="HOGENOM" id="CLU_018986_2_0_3"/>
<dbReference type="eggNOG" id="COG0626">
    <property type="taxonomic scope" value="Bacteria"/>
</dbReference>
<dbReference type="GO" id="GO:0047982">
    <property type="term" value="F:homocysteine desulfhydrase activity"/>
    <property type="evidence" value="ECO:0007669"/>
    <property type="project" value="UniProtKB-EC"/>
</dbReference>
<dbReference type="STRING" id="167542.P9515_04701"/>
<dbReference type="PIRSF" id="PIRSF001434">
    <property type="entry name" value="CGS"/>
    <property type="match status" value="1"/>
</dbReference>
<evidence type="ECO:0000256" key="1">
    <source>
        <dbReference type="ARBA" id="ARBA00001933"/>
    </source>
</evidence>
<evidence type="ECO:0000256" key="6">
    <source>
        <dbReference type="ARBA" id="ARBA00048780"/>
    </source>
</evidence>
<evidence type="ECO:0000256" key="4">
    <source>
        <dbReference type="ARBA" id="ARBA00047175"/>
    </source>
</evidence>
<dbReference type="Pfam" id="PF01053">
    <property type="entry name" value="Cys_Met_Meta_PP"/>
    <property type="match status" value="1"/>
</dbReference>
<organism evidence="10 11">
    <name type="scientific">Prochlorococcus marinus (strain MIT 9515)</name>
    <dbReference type="NCBI Taxonomy" id="167542"/>
    <lineage>
        <taxon>Bacteria</taxon>
        <taxon>Bacillati</taxon>
        <taxon>Cyanobacteriota</taxon>
        <taxon>Cyanophyceae</taxon>
        <taxon>Synechococcales</taxon>
        <taxon>Prochlorococcaceae</taxon>
        <taxon>Prochlorococcus</taxon>
    </lineage>
</organism>
<gene>
    <name evidence="10" type="primary">metB</name>
    <name evidence="10" type="ordered locus">P9515_04701</name>
</gene>
<feature type="modified residue" description="N6-(pyridoxal phosphate)lysine" evidence="8">
    <location>
        <position position="202"/>
    </location>
</feature>
<dbReference type="InterPro" id="IPR015421">
    <property type="entry name" value="PyrdxlP-dep_Trfase_major"/>
</dbReference>
<dbReference type="GO" id="GO:0018826">
    <property type="term" value="F:methionine gamma-lyase activity"/>
    <property type="evidence" value="ECO:0007669"/>
    <property type="project" value="UniProtKB-EC"/>
</dbReference>
<dbReference type="GO" id="GO:0019343">
    <property type="term" value="P:cysteine biosynthetic process via cystathionine"/>
    <property type="evidence" value="ECO:0007669"/>
    <property type="project" value="TreeGrafter"/>
</dbReference>
<accession>A2BV68</accession>
<keyword evidence="3 8" id="KW-0663">Pyridoxal phosphate</keyword>
<dbReference type="Gene3D" id="3.40.640.10">
    <property type="entry name" value="Type I PLP-dependent aspartate aminotransferase-like (Major domain)"/>
    <property type="match status" value="1"/>
</dbReference>
<evidence type="ECO:0000313" key="11">
    <source>
        <dbReference type="Proteomes" id="UP000001589"/>
    </source>
</evidence>
<sequence length="387" mass="43131">MGNKENNIKKPGVKTLTIHHGETFAEETGCVMPPIFSTSTFKYGNKQNFDYTRSGNPNFKILENILKSVEDSKYCTVFGSGISAVTAITSTLKSGDKILCESNLYGCTVRMFDKIFKKFGIETLYTDFTDKESIKKIKDFKPTLIWLESPTNPLLKILDIKSICDEANKHKIPVVLDNTFTTALIQKPLELGATLSLISTTKFINGHSDALGGAVLTNDEEWNSKLLFSQKALGLQPSPFDSWLITRGVKTLPLRIEQQTKSAEIISKEFENHRIIRKALYPFNQKHPQFNLAKSQMKSGGSMITLKLNLNKADTFNFCKSLKYFSLAESLGGVESLICHPATMTHASVDDKTKNLLGIDDSLVRLSVGCEDTNDLISDILFALNKF</sequence>
<dbReference type="EMBL" id="CP000552">
    <property type="protein sequence ID" value="ABM71679.1"/>
    <property type="molecule type" value="Genomic_DNA"/>
</dbReference>
<evidence type="ECO:0000313" key="10">
    <source>
        <dbReference type="EMBL" id="ABM71679.1"/>
    </source>
</evidence>
<name>A2BV68_PROM5</name>
<evidence type="ECO:0000256" key="2">
    <source>
        <dbReference type="ARBA" id="ARBA00009077"/>
    </source>
</evidence>
<dbReference type="InterPro" id="IPR015422">
    <property type="entry name" value="PyrdxlP-dep_Trfase_small"/>
</dbReference>
<dbReference type="RefSeq" id="WP_011819787.1">
    <property type="nucleotide sequence ID" value="NC_008817.1"/>
</dbReference>
<dbReference type="PANTHER" id="PTHR11808:SF15">
    <property type="entry name" value="CYSTATHIONINE GAMMA-LYASE"/>
    <property type="match status" value="1"/>
</dbReference>
<evidence type="ECO:0000256" key="5">
    <source>
        <dbReference type="ARBA" id="ARBA00047199"/>
    </source>
</evidence>
<dbReference type="CDD" id="cd00614">
    <property type="entry name" value="CGS_like"/>
    <property type="match status" value="1"/>
</dbReference>
<evidence type="ECO:0000256" key="7">
    <source>
        <dbReference type="ARBA" id="ARBA00052699"/>
    </source>
</evidence>
<dbReference type="InterPro" id="IPR000277">
    <property type="entry name" value="Cys/Met-Metab_PyrdxlP-dep_enz"/>
</dbReference>
<dbReference type="FunFam" id="3.40.640.10:FF:000046">
    <property type="entry name" value="Cystathionine gamma-lyase"/>
    <property type="match status" value="1"/>
</dbReference>
<dbReference type="GO" id="GO:0005737">
    <property type="term" value="C:cytoplasm"/>
    <property type="evidence" value="ECO:0007669"/>
    <property type="project" value="TreeGrafter"/>
</dbReference>